<gene>
    <name evidence="2" type="ORF">ACFOZ4_15495</name>
</gene>
<keyword evidence="3" id="KW-1185">Reference proteome</keyword>
<organism evidence="2 3">
    <name type="scientific">Hamadaea flava</name>
    <dbReference type="NCBI Taxonomy" id="1742688"/>
    <lineage>
        <taxon>Bacteria</taxon>
        <taxon>Bacillati</taxon>
        <taxon>Actinomycetota</taxon>
        <taxon>Actinomycetes</taxon>
        <taxon>Micromonosporales</taxon>
        <taxon>Micromonosporaceae</taxon>
        <taxon>Hamadaea</taxon>
    </lineage>
</organism>
<evidence type="ECO:0000259" key="1">
    <source>
        <dbReference type="Pfam" id="PF13360"/>
    </source>
</evidence>
<name>A0ABV8LQE8_9ACTN</name>
<dbReference type="InterPro" id="IPR011047">
    <property type="entry name" value="Quinoprotein_ADH-like_sf"/>
</dbReference>
<evidence type="ECO:0000313" key="2">
    <source>
        <dbReference type="EMBL" id="MFC4132014.1"/>
    </source>
</evidence>
<dbReference type="SUPFAM" id="SSF50998">
    <property type="entry name" value="Quinoprotein alcohol dehydrogenase-like"/>
    <property type="match status" value="1"/>
</dbReference>
<dbReference type="EMBL" id="JBHSAY010000008">
    <property type="protein sequence ID" value="MFC4132014.1"/>
    <property type="molecule type" value="Genomic_DNA"/>
</dbReference>
<dbReference type="InterPro" id="IPR002372">
    <property type="entry name" value="PQQ_rpt_dom"/>
</dbReference>
<dbReference type="Pfam" id="PF13360">
    <property type="entry name" value="PQQ_2"/>
    <property type="match status" value="1"/>
</dbReference>
<dbReference type="InterPro" id="IPR015943">
    <property type="entry name" value="WD40/YVTN_repeat-like_dom_sf"/>
</dbReference>
<dbReference type="SUPFAM" id="SSF50969">
    <property type="entry name" value="YVTN repeat-like/Quinoprotein amine dehydrogenase"/>
    <property type="match status" value="1"/>
</dbReference>
<evidence type="ECO:0000313" key="3">
    <source>
        <dbReference type="Proteomes" id="UP001595816"/>
    </source>
</evidence>
<reference evidence="3" key="1">
    <citation type="journal article" date="2019" name="Int. J. Syst. Evol. Microbiol.">
        <title>The Global Catalogue of Microorganisms (GCM) 10K type strain sequencing project: providing services to taxonomists for standard genome sequencing and annotation.</title>
        <authorList>
            <consortium name="The Broad Institute Genomics Platform"/>
            <consortium name="The Broad Institute Genome Sequencing Center for Infectious Disease"/>
            <person name="Wu L."/>
            <person name="Ma J."/>
        </authorList>
    </citation>
    <scope>NUCLEOTIDE SEQUENCE [LARGE SCALE GENOMIC DNA]</scope>
    <source>
        <strain evidence="3">CGMCC 4.7289</strain>
    </source>
</reference>
<comment type="caution">
    <text evidence="2">The sequence shown here is derived from an EMBL/GenBank/DDBJ whole genome shotgun (WGS) entry which is preliminary data.</text>
</comment>
<dbReference type="RefSeq" id="WP_253749822.1">
    <property type="nucleotide sequence ID" value="NZ_JAMZDZ010000001.1"/>
</dbReference>
<protein>
    <submittedName>
        <fullName evidence="2">PQQ-binding-like beta-propeller repeat protein</fullName>
    </submittedName>
</protein>
<accession>A0ABV8LQE8</accession>
<sequence length="451" mass="45900">MTLIDLDASPPPPAEERPARLSAVRAALRRRRTAVLGGALLTLVLATQAAAAPGVPAVAPIRLPAVAVDGTVLVSGGRAYIVTGRDFELRAYSLVTGRQLWAYQSGRPIVDLRDAGGLVLVMTPQATRVGTGQSPVTTPGLIVALDGVSGAKRWEHFGLAIPGSFTPGVLVVQDATGLVGLRLGDGGTIWHDPDGQPYPAYTESGQVLVGTYVADGTGADGTGGPDGHVRLGLLDAATGRTTPLGSLTLGTMPILAAGSSGVLVLRADGGVLTYGLATAGADPTAVMAVTTVASNASPDAVGDPRCGRLMCLNLGGEVTAADPVTGRTVWRRDGEWIGAQLPAGDGVLLALIPARSTAAVLVDAETGKTRVELGVWRAAGTVGDRVYALYEPRRTGRAWLGVVDGDHVRAVADLGSARACRVVADWLLCAGDGATAGSAWRLTSDGVTGRA</sequence>
<dbReference type="Proteomes" id="UP001595816">
    <property type="component" value="Unassembled WGS sequence"/>
</dbReference>
<proteinExistence type="predicted"/>
<feature type="domain" description="Pyrrolo-quinoline quinone repeat" evidence="1">
    <location>
        <begin position="68"/>
        <end position="156"/>
    </location>
</feature>
<dbReference type="InterPro" id="IPR011044">
    <property type="entry name" value="Quino_amine_DH_bsu"/>
</dbReference>
<dbReference type="Gene3D" id="2.130.10.10">
    <property type="entry name" value="YVTN repeat-like/Quinoprotein amine dehydrogenase"/>
    <property type="match status" value="1"/>
</dbReference>